<organism evidence="1 2">
    <name type="scientific">Gordonia phage Nubi</name>
    <dbReference type="NCBI Taxonomy" id="2588492"/>
    <lineage>
        <taxon>Viruses</taxon>
        <taxon>Duplodnaviria</taxon>
        <taxon>Heunggongvirae</taxon>
        <taxon>Uroviricota</taxon>
        <taxon>Caudoviricetes</taxon>
        <taxon>Stackebrandtviridae</taxon>
        <taxon>Frickvirinae</taxon>
        <taxon>Wizardvirus</taxon>
        <taxon>Wizardvirus nubi</taxon>
    </lineage>
</organism>
<protein>
    <submittedName>
        <fullName evidence="1">Uncharacterized protein</fullName>
    </submittedName>
</protein>
<proteinExistence type="predicted"/>
<dbReference type="EMBL" id="MN010760">
    <property type="protein sequence ID" value="QDH85210.1"/>
    <property type="molecule type" value="Genomic_DNA"/>
</dbReference>
<accession>A0A514CXG7</accession>
<dbReference type="GeneID" id="65121578"/>
<name>A0A514CXG7_9CAUD</name>
<gene>
    <name evidence="1" type="primary">77</name>
    <name evidence="1" type="ORF">SEA_NUBI_77</name>
</gene>
<dbReference type="KEGG" id="vg:65121578"/>
<reference evidence="1 2" key="1">
    <citation type="submission" date="2019-05" db="EMBL/GenBank/DDBJ databases">
        <authorList>
            <person name="Green N.R."/>
            <person name="Abercrombie A."/>
            <person name="Adams L.A."/>
            <person name="Holloman R.L."/>
            <person name="Kumari A."/>
            <person name="Thompson L.T."/>
            <person name="Coomans R.J."/>
            <person name="Garlena R.A."/>
            <person name="Russell D.A."/>
            <person name="Pope W.H."/>
            <person name="Jacobs-Sera D."/>
            <person name="Hatfull G.F."/>
        </authorList>
    </citation>
    <scope>NUCLEOTIDE SEQUENCE [LARGE SCALE GENOMIC DNA]</scope>
</reference>
<dbReference type="RefSeq" id="YP_010103681.1">
    <property type="nucleotide sequence ID" value="NC_055810.1"/>
</dbReference>
<evidence type="ECO:0000313" key="2">
    <source>
        <dbReference type="Proteomes" id="UP000319459"/>
    </source>
</evidence>
<keyword evidence="2" id="KW-1185">Reference proteome</keyword>
<evidence type="ECO:0000313" key="1">
    <source>
        <dbReference type="EMBL" id="QDH85210.1"/>
    </source>
</evidence>
<dbReference type="Proteomes" id="UP000319459">
    <property type="component" value="Segment"/>
</dbReference>
<sequence length="126" mass="14755">MLWRALALRLTPNLKLTHGKAGFTILWKRPHHTVCLTGYRWGQPLRTPPHPSVAHLPQTPWPHLRLERDLENDFAEIYWPGLGGIAASTYHHTSFLLDGRGNRVWLRDTWLRQGRRESDNHVRTTR</sequence>